<reference evidence="3" key="1">
    <citation type="journal article" date="2019" name="Sci. Rep.">
        <title>Draft genome of Tanacetum cinerariifolium, the natural source of mosquito coil.</title>
        <authorList>
            <person name="Yamashiro T."/>
            <person name="Shiraishi A."/>
            <person name="Satake H."/>
            <person name="Nakayama K."/>
        </authorList>
    </citation>
    <scope>NUCLEOTIDE SEQUENCE</scope>
</reference>
<feature type="region of interest" description="Disordered" evidence="2">
    <location>
        <begin position="1"/>
        <end position="96"/>
    </location>
</feature>
<feature type="compositionally biased region" description="Low complexity" evidence="2">
    <location>
        <begin position="69"/>
        <end position="81"/>
    </location>
</feature>
<feature type="region of interest" description="Disordered" evidence="2">
    <location>
        <begin position="326"/>
        <end position="362"/>
    </location>
</feature>
<evidence type="ECO:0000256" key="2">
    <source>
        <dbReference type="SAM" id="MobiDB-lite"/>
    </source>
</evidence>
<protein>
    <submittedName>
        <fullName evidence="3">Uncharacterized protein</fullName>
    </submittedName>
</protein>
<name>A0A699IK46_TANCI</name>
<evidence type="ECO:0000313" key="3">
    <source>
        <dbReference type="EMBL" id="GEZ55903.1"/>
    </source>
</evidence>
<accession>A0A699IK46</accession>
<feature type="coiled-coil region" evidence="1">
    <location>
        <begin position="222"/>
        <end position="249"/>
    </location>
</feature>
<dbReference type="AlphaFoldDB" id="A0A699IK46"/>
<dbReference type="EMBL" id="BKCJ010293723">
    <property type="protein sequence ID" value="GEZ55903.1"/>
    <property type="molecule type" value="Genomic_DNA"/>
</dbReference>
<feature type="compositionally biased region" description="Basic and acidic residues" evidence="2">
    <location>
        <begin position="53"/>
        <end position="68"/>
    </location>
</feature>
<feature type="compositionally biased region" description="Basic residues" evidence="2">
    <location>
        <begin position="349"/>
        <end position="362"/>
    </location>
</feature>
<sequence length="362" mass="40470">MEGSEQSHSVSSGTVPDPQDLKRDLQLASTRLPSTLDEGTRKLKPLPESTPTHPKDSGGNKQPLDRDLTSTTSDEATTKTTPFPEGSLWDKDLRGNIPPVDMKPIHTPVADPSGSGAKYQVDETQSTRLSDLYKSLNVITELLKDINNAVKDDLVTKKKIDEAIKTFTKISTQTTKILSFVKTFDFATVQSTMKDLQAHALIQEEASATWMKQDTSEINSMMAEIYQDLEDKEEKMKKDTEEAKLLSMSRPEVIKVVLEEAKKLRIDLKEAYSTKAGEHLRKLRMLSMKSSRESTLKRIHPNTKPIVTPMGAYEVDETQSSVVVRDKDARIQKKSNGLVTSKKEPVKTVRTKKTPKSRRNGS</sequence>
<proteinExistence type="predicted"/>
<organism evidence="3">
    <name type="scientific">Tanacetum cinerariifolium</name>
    <name type="common">Dalmatian daisy</name>
    <name type="synonym">Chrysanthemum cinerariifolium</name>
    <dbReference type="NCBI Taxonomy" id="118510"/>
    <lineage>
        <taxon>Eukaryota</taxon>
        <taxon>Viridiplantae</taxon>
        <taxon>Streptophyta</taxon>
        <taxon>Embryophyta</taxon>
        <taxon>Tracheophyta</taxon>
        <taxon>Spermatophyta</taxon>
        <taxon>Magnoliopsida</taxon>
        <taxon>eudicotyledons</taxon>
        <taxon>Gunneridae</taxon>
        <taxon>Pentapetalae</taxon>
        <taxon>asterids</taxon>
        <taxon>campanulids</taxon>
        <taxon>Asterales</taxon>
        <taxon>Asteraceae</taxon>
        <taxon>Asteroideae</taxon>
        <taxon>Anthemideae</taxon>
        <taxon>Anthemidinae</taxon>
        <taxon>Tanacetum</taxon>
    </lineage>
</organism>
<feature type="compositionally biased region" description="Polar residues" evidence="2">
    <location>
        <begin position="1"/>
        <end position="14"/>
    </location>
</feature>
<evidence type="ECO:0000256" key="1">
    <source>
        <dbReference type="SAM" id="Coils"/>
    </source>
</evidence>
<comment type="caution">
    <text evidence="3">The sequence shown here is derived from an EMBL/GenBank/DDBJ whole genome shotgun (WGS) entry which is preliminary data.</text>
</comment>
<keyword evidence="1" id="KW-0175">Coiled coil</keyword>
<gene>
    <name evidence="3" type="ORF">Tci_527876</name>
</gene>